<accession>A0A6J2WK43</accession>
<feature type="region of interest" description="Disordered" evidence="1">
    <location>
        <begin position="1"/>
        <end position="55"/>
    </location>
</feature>
<feature type="compositionally biased region" description="Polar residues" evidence="1">
    <location>
        <begin position="1"/>
        <end position="10"/>
    </location>
</feature>
<feature type="compositionally biased region" description="Basic and acidic residues" evidence="1">
    <location>
        <begin position="13"/>
        <end position="24"/>
    </location>
</feature>
<reference evidence="3" key="2">
    <citation type="submission" date="2025-08" db="UniProtKB">
        <authorList>
            <consortium name="RefSeq"/>
        </authorList>
    </citation>
    <scope>IDENTIFICATION</scope>
</reference>
<evidence type="ECO:0000313" key="3">
    <source>
        <dbReference type="RefSeq" id="XP_030643686.1"/>
    </source>
</evidence>
<organism evidence="2 3">
    <name type="scientific">Chanos chanos</name>
    <name type="common">Milkfish</name>
    <name type="synonym">Mugil chanos</name>
    <dbReference type="NCBI Taxonomy" id="29144"/>
    <lineage>
        <taxon>Eukaryota</taxon>
        <taxon>Metazoa</taxon>
        <taxon>Chordata</taxon>
        <taxon>Craniata</taxon>
        <taxon>Vertebrata</taxon>
        <taxon>Euteleostomi</taxon>
        <taxon>Actinopterygii</taxon>
        <taxon>Neopterygii</taxon>
        <taxon>Teleostei</taxon>
        <taxon>Ostariophysi</taxon>
        <taxon>Gonorynchiformes</taxon>
        <taxon>Chanidae</taxon>
        <taxon>Chanos</taxon>
    </lineage>
</organism>
<protein>
    <submittedName>
        <fullName evidence="3">SCAN domain-containing protein 3-like</fullName>
    </submittedName>
</protein>
<evidence type="ECO:0000313" key="2">
    <source>
        <dbReference type="Proteomes" id="UP000504632"/>
    </source>
</evidence>
<proteinExistence type="predicted"/>
<sequence>MQRQVDSRTTVKVMDKFLKRKNADSELDPGQNPDPDEGPSMSGGQKKAKTSSKVSGARQYNESYLAFGFTFTGDATAPTPLCLVCGEKLSNSAMVPSKLKRHLQTKHPSLQNKNVEYFVRLREHTDKQATFMRKTAKVNERALKASYHVAELVAKSKKSHTVAEQLILPACKAIVNEMLGPEAAKEIAKVPLSDNTISRRIDDMSADIESVVLDKIRISNKFALQLDESTDISGHAQLLANVRFVDGDTIRENFLFCKALPGKTTGEEIFRVTSEYLEKGGLKWENCTSVCTDGAAAMVGRTKGFVSRVKEKTPDVIITHCFLHREALVAKTLPADLVPVLDDVVRMVNFVKSRPVKSRIFAALCEEMGAEHKALLFHTEVRWLSRGKVLARVYELREELKEFLTNEGSDYAKLLASDEWCARLAYLADIFHHLNELNTRMQGRNENLLTTSTECLDWVRNPFSSASAVGKDMTLQEQEELTELRQDRGLKLSFADLPLDSFWLAAVKEFPMLANKAILTLLPFSTTYLYTSHLSALPSSSLQFSFNLTELCVFVTSITTARRQEVKSIVGESFTFGVQVSESDTLQYEGQFAQAFKGQSYTEFEQGRIGYCDR</sequence>
<dbReference type="PANTHER" id="PTHR45913">
    <property type="entry name" value="EPM2A-INTERACTING PROTEIN 1"/>
    <property type="match status" value="1"/>
</dbReference>
<dbReference type="InterPro" id="IPR012337">
    <property type="entry name" value="RNaseH-like_sf"/>
</dbReference>
<evidence type="ECO:0000256" key="1">
    <source>
        <dbReference type="SAM" id="MobiDB-lite"/>
    </source>
</evidence>
<dbReference type="OrthoDB" id="6144063at2759"/>
<dbReference type="PANTHER" id="PTHR45913:SF19">
    <property type="entry name" value="LOW QUALITY PROTEIN: ZINC FINGER BED DOMAIN-CONTAINING PROTEIN 5-LIKE"/>
    <property type="match status" value="1"/>
</dbReference>
<keyword evidence="2" id="KW-1185">Reference proteome</keyword>
<dbReference type="RefSeq" id="XP_030643686.1">
    <property type="nucleotide sequence ID" value="XM_030787826.1"/>
</dbReference>
<dbReference type="InParanoid" id="A0A6J2WK43"/>
<dbReference type="AlphaFoldDB" id="A0A6J2WK43"/>
<dbReference type="GeneID" id="115823801"/>
<reference evidence="2" key="1">
    <citation type="submission" date="2024-06" db="UniProtKB">
        <authorList>
            <consortium name="RefSeq"/>
        </authorList>
    </citation>
    <scope>NUCLEOTIDE SEQUENCE [LARGE SCALE GENOMIC DNA]</scope>
</reference>
<name>A0A6J2WK43_CHACN</name>
<dbReference type="Proteomes" id="UP000504632">
    <property type="component" value="Chromosome 11"/>
</dbReference>
<gene>
    <name evidence="3" type="primary">LOC115823801</name>
</gene>
<dbReference type="SUPFAM" id="SSF53098">
    <property type="entry name" value="Ribonuclease H-like"/>
    <property type="match status" value="1"/>
</dbReference>